<comment type="caution">
    <text evidence="2">The sequence shown here is derived from an EMBL/GenBank/DDBJ whole genome shotgun (WGS) entry which is preliminary data.</text>
</comment>
<gene>
    <name evidence="2" type="ORF">FHX73_1848</name>
</gene>
<dbReference type="SUPFAM" id="SSF47090">
    <property type="entry name" value="PGBD-like"/>
    <property type="match status" value="1"/>
</dbReference>
<keyword evidence="3" id="KW-1185">Reference proteome</keyword>
<dbReference type="Gene3D" id="3.40.80.10">
    <property type="entry name" value="Peptidoglycan recognition protein-like"/>
    <property type="match status" value="1"/>
</dbReference>
<dbReference type="NCBIfam" id="NF038080">
    <property type="entry name" value="PG_bind_siph"/>
    <property type="match status" value="2"/>
</dbReference>
<dbReference type="GO" id="GO:0009253">
    <property type="term" value="P:peptidoglycan catabolic process"/>
    <property type="evidence" value="ECO:0007669"/>
    <property type="project" value="InterPro"/>
</dbReference>
<dbReference type="InterPro" id="IPR015510">
    <property type="entry name" value="PGRP"/>
</dbReference>
<dbReference type="InterPro" id="IPR036365">
    <property type="entry name" value="PGBD-like_sf"/>
</dbReference>
<evidence type="ECO:0000313" key="3">
    <source>
        <dbReference type="Proteomes" id="UP000317940"/>
    </source>
</evidence>
<proteinExistence type="predicted"/>
<dbReference type="InterPro" id="IPR002502">
    <property type="entry name" value="Amidase_domain"/>
</dbReference>
<dbReference type="PANTHER" id="PTHR11022">
    <property type="entry name" value="PEPTIDOGLYCAN RECOGNITION PROTEIN"/>
    <property type="match status" value="1"/>
</dbReference>
<protein>
    <recommendedName>
        <fullName evidence="4">N-acetylmuramoyl-L-alanine amidase</fullName>
    </recommendedName>
</protein>
<name>A0A561SA02_9ACTN</name>
<evidence type="ECO:0000256" key="1">
    <source>
        <dbReference type="SAM" id="MobiDB-lite"/>
    </source>
</evidence>
<dbReference type="SUPFAM" id="SSF55846">
    <property type="entry name" value="N-acetylmuramoyl-L-alanine amidase-like"/>
    <property type="match status" value="1"/>
</dbReference>
<dbReference type="EMBL" id="VIWT01000008">
    <property type="protein sequence ID" value="TWF71677.1"/>
    <property type="molecule type" value="Genomic_DNA"/>
</dbReference>
<evidence type="ECO:0008006" key="4">
    <source>
        <dbReference type="Google" id="ProtNLM"/>
    </source>
</evidence>
<dbReference type="RefSeq" id="WP_170305335.1">
    <property type="nucleotide sequence ID" value="NZ_BAAAMZ010000022.1"/>
</dbReference>
<evidence type="ECO:0000313" key="2">
    <source>
        <dbReference type="EMBL" id="TWF71677.1"/>
    </source>
</evidence>
<dbReference type="PANTHER" id="PTHR11022:SF41">
    <property type="entry name" value="PEPTIDOGLYCAN-RECOGNITION PROTEIN LC-RELATED"/>
    <property type="match status" value="1"/>
</dbReference>
<reference evidence="2 3" key="1">
    <citation type="submission" date="2019-06" db="EMBL/GenBank/DDBJ databases">
        <title>Sequencing the genomes of 1000 actinobacteria strains.</title>
        <authorList>
            <person name="Klenk H.-P."/>
        </authorList>
    </citation>
    <scope>NUCLEOTIDE SEQUENCE [LARGE SCALE GENOMIC DNA]</scope>
    <source>
        <strain evidence="2 3">DSM 44826</strain>
    </source>
</reference>
<dbReference type="InterPro" id="IPR036505">
    <property type="entry name" value="Amidase/PGRP_sf"/>
</dbReference>
<dbReference type="AlphaFoldDB" id="A0A561SA02"/>
<dbReference type="InterPro" id="IPR036366">
    <property type="entry name" value="PGBDSf"/>
</dbReference>
<dbReference type="InterPro" id="IPR047763">
    <property type="entry name" value="PG_bind_dom_phiBT1-type"/>
</dbReference>
<feature type="region of interest" description="Disordered" evidence="1">
    <location>
        <begin position="161"/>
        <end position="181"/>
    </location>
</feature>
<dbReference type="Proteomes" id="UP000317940">
    <property type="component" value="Unassembled WGS sequence"/>
</dbReference>
<sequence length="348" mass="37070">MQLITRAQLGWPASAAADQPTTQGVKIHYEGTPVSTDLLGDHSRCIQEWQSIRASHLANKTENWVDVAYNYASCQHGYVLEGRGIGKRTGANGNQQLNRDHYAVVALIGSEGLTQPTDALLGALRDAIELLQANGAGPEIKGHRDGYPTECPGDPLYSWVQAGAPRPGGTSPAPQPEQPPTPAIARYQVTIDGQVYGYGAHGDQVTRVGQALVARGFGSHYQVGPGPDWTDADTLNYADYQRSLGYSGAAADGVPGEQSLHQLLDAALEPFPGQDFFHDGQHSDVITRMGQRLVALGFSQYRVGPGPDWGPADQASYAAFQRSLGYSGDAADGIPGPTSWAQLRVPAN</sequence>
<organism evidence="2 3">
    <name type="scientific">Kitasatospora viridis</name>
    <dbReference type="NCBI Taxonomy" id="281105"/>
    <lineage>
        <taxon>Bacteria</taxon>
        <taxon>Bacillati</taxon>
        <taxon>Actinomycetota</taxon>
        <taxon>Actinomycetes</taxon>
        <taxon>Kitasatosporales</taxon>
        <taxon>Streptomycetaceae</taxon>
        <taxon>Kitasatospora</taxon>
    </lineage>
</organism>
<dbReference type="CDD" id="cd06583">
    <property type="entry name" value="PGRP"/>
    <property type="match status" value="1"/>
</dbReference>
<accession>A0A561SA02</accession>
<dbReference type="Gene3D" id="1.10.101.10">
    <property type="entry name" value="PGBD-like superfamily/PGBD"/>
    <property type="match status" value="1"/>
</dbReference>
<dbReference type="GO" id="GO:0008745">
    <property type="term" value="F:N-acetylmuramoyl-L-alanine amidase activity"/>
    <property type="evidence" value="ECO:0007669"/>
    <property type="project" value="InterPro"/>
</dbReference>